<dbReference type="EMBL" id="JAGQDD010000034">
    <property type="protein sequence ID" value="MBQ0933594.1"/>
    <property type="molecule type" value="Genomic_DNA"/>
</dbReference>
<dbReference type="AlphaFoldDB" id="A0A940YBQ1"/>
<evidence type="ECO:0000313" key="1">
    <source>
        <dbReference type="EMBL" id="MBQ0933594.1"/>
    </source>
</evidence>
<evidence type="ECO:0000313" key="2">
    <source>
        <dbReference type="Proteomes" id="UP000676246"/>
    </source>
</evidence>
<dbReference type="Proteomes" id="UP000676246">
    <property type="component" value="Unassembled WGS sequence"/>
</dbReference>
<keyword evidence="2" id="KW-1185">Reference proteome</keyword>
<accession>A0A940YBQ1</accession>
<comment type="caution">
    <text evidence="1">The sequence shown here is derived from an EMBL/GenBank/DDBJ whole genome shotgun (WGS) entry which is preliminary data.</text>
</comment>
<name>A0A940YBQ1_9BURK</name>
<protein>
    <submittedName>
        <fullName evidence="1">Uncharacterized protein</fullName>
    </submittedName>
</protein>
<proteinExistence type="predicted"/>
<organism evidence="1 2">
    <name type="scientific">Ideonella alba</name>
    <dbReference type="NCBI Taxonomy" id="2824118"/>
    <lineage>
        <taxon>Bacteria</taxon>
        <taxon>Pseudomonadati</taxon>
        <taxon>Pseudomonadota</taxon>
        <taxon>Betaproteobacteria</taxon>
        <taxon>Burkholderiales</taxon>
        <taxon>Sphaerotilaceae</taxon>
        <taxon>Ideonella</taxon>
    </lineage>
</organism>
<sequence length="59" mass="6562">MNSLPTTLSAEDAEEITNLLLEARKYLRDAMGMKIYQPNYGGASSRIAELLQRFQVDAG</sequence>
<gene>
    <name evidence="1" type="ORF">KAK03_24245</name>
</gene>
<dbReference type="RefSeq" id="WP_210857259.1">
    <property type="nucleotide sequence ID" value="NZ_JAGQDD010000034.1"/>
</dbReference>
<reference evidence="1 2" key="1">
    <citation type="submission" date="2021-04" db="EMBL/GenBank/DDBJ databases">
        <title>The genome sequence of Ideonella sp. 3Y2.</title>
        <authorList>
            <person name="Liu Y."/>
        </authorList>
    </citation>
    <scope>NUCLEOTIDE SEQUENCE [LARGE SCALE GENOMIC DNA]</scope>
    <source>
        <strain evidence="1 2">3Y2</strain>
    </source>
</reference>